<dbReference type="OrthoDB" id="8887048at2"/>
<dbReference type="Gene3D" id="2.40.440.10">
    <property type="entry name" value="L,D-transpeptidase catalytic domain-like"/>
    <property type="match status" value="1"/>
</dbReference>
<evidence type="ECO:0000256" key="5">
    <source>
        <dbReference type="ARBA" id="ARBA00023316"/>
    </source>
</evidence>
<name>A0A553JWF6_9ACTN</name>
<dbReference type="PROSITE" id="PS52029">
    <property type="entry name" value="LD_TPASE"/>
    <property type="match status" value="1"/>
</dbReference>
<dbReference type="GO" id="GO:0016740">
    <property type="term" value="F:transferase activity"/>
    <property type="evidence" value="ECO:0007669"/>
    <property type="project" value="UniProtKB-KW"/>
</dbReference>
<dbReference type="InterPro" id="IPR050979">
    <property type="entry name" value="LD-transpeptidase"/>
</dbReference>
<evidence type="ECO:0000259" key="7">
    <source>
        <dbReference type="PROSITE" id="PS52029"/>
    </source>
</evidence>
<dbReference type="UniPathway" id="UPA00219"/>
<sequence length="163" mass="18086">MFSTSTIGHQKTIPAAAPALSGVPVEHEFAPPASVTFRADSRCMTGRALCISKNQRKMAWMINGQIISVYDVRFGVEGASTETRNGTHKVLWKSRNHVSSIYHTAMPFAMFFDGGQAVHYSDNFRRTGYNGNSGGCVNVRDYEGIKWLFDSQVRTGDKVIVYN</sequence>
<evidence type="ECO:0000256" key="3">
    <source>
        <dbReference type="ARBA" id="ARBA00022960"/>
    </source>
</evidence>
<evidence type="ECO:0000256" key="4">
    <source>
        <dbReference type="ARBA" id="ARBA00022984"/>
    </source>
</evidence>
<dbReference type="CDD" id="cd16913">
    <property type="entry name" value="YkuD_like"/>
    <property type="match status" value="1"/>
</dbReference>
<keyword evidence="9" id="KW-1185">Reference proteome</keyword>
<feature type="active site" description="Proton donor/acceptor" evidence="6">
    <location>
        <position position="119"/>
    </location>
</feature>
<dbReference type="Proteomes" id="UP000317638">
    <property type="component" value="Unassembled WGS sequence"/>
</dbReference>
<protein>
    <submittedName>
        <fullName evidence="8">L,D-transpeptidase</fullName>
    </submittedName>
</protein>
<dbReference type="SUPFAM" id="SSF141523">
    <property type="entry name" value="L,D-transpeptidase catalytic domain-like"/>
    <property type="match status" value="1"/>
</dbReference>
<reference evidence="8 9" key="1">
    <citation type="submission" date="2019-07" db="EMBL/GenBank/DDBJ databases">
        <authorList>
            <person name="Zhou L.-Y."/>
        </authorList>
    </citation>
    <scope>NUCLEOTIDE SEQUENCE [LARGE SCALE GENOMIC DNA]</scope>
    <source>
        <strain evidence="8 9">YIM 101269</strain>
    </source>
</reference>
<dbReference type="PANTHER" id="PTHR30582">
    <property type="entry name" value="L,D-TRANSPEPTIDASE"/>
    <property type="match status" value="1"/>
</dbReference>
<keyword evidence="5 6" id="KW-0961">Cell wall biogenesis/degradation</keyword>
<comment type="pathway">
    <text evidence="1 6">Cell wall biogenesis; peptidoglycan biosynthesis.</text>
</comment>
<dbReference type="InterPro" id="IPR038063">
    <property type="entry name" value="Transpep_catalytic_dom"/>
</dbReference>
<dbReference type="InterPro" id="IPR005490">
    <property type="entry name" value="LD_TPept_cat_dom"/>
</dbReference>
<accession>A0A553JWF6</accession>
<gene>
    <name evidence="8" type="ORF">FOJ82_15265</name>
</gene>
<keyword evidence="3 6" id="KW-0133">Cell shape</keyword>
<evidence type="ECO:0000313" key="9">
    <source>
        <dbReference type="Proteomes" id="UP000317638"/>
    </source>
</evidence>
<evidence type="ECO:0000256" key="2">
    <source>
        <dbReference type="ARBA" id="ARBA00022679"/>
    </source>
</evidence>
<proteinExistence type="predicted"/>
<evidence type="ECO:0000313" key="8">
    <source>
        <dbReference type="EMBL" id="TRY16785.1"/>
    </source>
</evidence>
<dbReference type="Pfam" id="PF03734">
    <property type="entry name" value="YkuD"/>
    <property type="match status" value="1"/>
</dbReference>
<organism evidence="8 9">
    <name type="scientific">Tessaracoccus rhinocerotis</name>
    <dbReference type="NCBI Taxonomy" id="1689449"/>
    <lineage>
        <taxon>Bacteria</taxon>
        <taxon>Bacillati</taxon>
        <taxon>Actinomycetota</taxon>
        <taxon>Actinomycetes</taxon>
        <taxon>Propionibacteriales</taxon>
        <taxon>Propionibacteriaceae</taxon>
        <taxon>Tessaracoccus</taxon>
    </lineage>
</organism>
<feature type="active site" description="Nucleophile" evidence="6">
    <location>
        <position position="136"/>
    </location>
</feature>
<dbReference type="GO" id="GO:0005576">
    <property type="term" value="C:extracellular region"/>
    <property type="evidence" value="ECO:0007669"/>
    <property type="project" value="TreeGrafter"/>
</dbReference>
<feature type="domain" description="L,D-TPase catalytic" evidence="7">
    <location>
        <begin position="47"/>
        <end position="162"/>
    </location>
</feature>
<keyword evidence="4 6" id="KW-0573">Peptidoglycan synthesis</keyword>
<evidence type="ECO:0000256" key="6">
    <source>
        <dbReference type="PROSITE-ProRule" id="PRU01373"/>
    </source>
</evidence>
<dbReference type="GO" id="GO:0018104">
    <property type="term" value="P:peptidoglycan-protein cross-linking"/>
    <property type="evidence" value="ECO:0007669"/>
    <property type="project" value="TreeGrafter"/>
</dbReference>
<dbReference type="EMBL" id="VKKG01000007">
    <property type="protein sequence ID" value="TRY16785.1"/>
    <property type="molecule type" value="Genomic_DNA"/>
</dbReference>
<dbReference type="AlphaFoldDB" id="A0A553JWF6"/>
<dbReference type="GO" id="GO:0071555">
    <property type="term" value="P:cell wall organization"/>
    <property type="evidence" value="ECO:0007669"/>
    <property type="project" value="UniProtKB-UniRule"/>
</dbReference>
<comment type="caution">
    <text evidence="8">The sequence shown here is derived from an EMBL/GenBank/DDBJ whole genome shotgun (WGS) entry which is preliminary data.</text>
</comment>
<dbReference type="GO" id="GO:0071972">
    <property type="term" value="F:peptidoglycan L,D-transpeptidase activity"/>
    <property type="evidence" value="ECO:0007669"/>
    <property type="project" value="TreeGrafter"/>
</dbReference>
<evidence type="ECO:0000256" key="1">
    <source>
        <dbReference type="ARBA" id="ARBA00004752"/>
    </source>
</evidence>
<dbReference type="PANTHER" id="PTHR30582:SF33">
    <property type="entry name" value="EXPORTED PROTEIN"/>
    <property type="match status" value="1"/>
</dbReference>
<keyword evidence="2" id="KW-0808">Transferase</keyword>
<dbReference type="GO" id="GO:0008360">
    <property type="term" value="P:regulation of cell shape"/>
    <property type="evidence" value="ECO:0007669"/>
    <property type="project" value="UniProtKB-UniRule"/>
</dbReference>